<organism evidence="1">
    <name type="scientific">Solanum lycopersicum</name>
    <name type="common">Tomato</name>
    <name type="synonym">Lycopersicon esculentum</name>
    <dbReference type="NCBI Taxonomy" id="4081"/>
    <lineage>
        <taxon>Eukaryota</taxon>
        <taxon>Viridiplantae</taxon>
        <taxon>Streptophyta</taxon>
        <taxon>Embryophyta</taxon>
        <taxon>Tracheophyta</taxon>
        <taxon>Spermatophyta</taxon>
        <taxon>Magnoliopsida</taxon>
        <taxon>eudicotyledons</taxon>
        <taxon>Gunneridae</taxon>
        <taxon>Pentapetalae</taxon>
        <taxon>asterids</taxon>
        <taxon>lamiids</taxon>
        <taxon>Solanales</taxon>
        <taxon>Solanaceae</taxon>
        <taxon>Solanoideae</taxon>
        <taxon>Solaneae</taxon>
        <taxon>Solanum</taxon>
        <taxon>Solanum subgen. Lycopersicon</taxon>
    </lineage>
</organism>
<dbReference type="EnsemblPlants" id="Solyc03g081257.1.1">
    <property type="protein sequence ID" value="Solyc03g081257.1.1"/>
    <property type="gene ID" value="Solyc03g081257.1"/>
</dbReference>
<dbReference type="Gramene" id="Solyc03g081257.1.1">
    <property type="protein sequence ID" value="Solyc03g081257.1.1"/>
    <property type="gene ID" value="Solyc03g081257.1"/>
</dbReference>
<protein>
    <submittedName>
        <fullName evidence="1">Uncharacterized protein</fullName>
    </submittedName>
</protein>
<evidence type="ECO:0000313" key="1">
    <source>
        <dbReference type="EnsemblPlants" id="Solyc03g081257.1.1"/>
    </source>
</evidence>
<accession>A0A3Q7G9J1</accession>
<keyword evidence="2" id="KW-1185">Reference proteome</keyword>
<dbReference type="InParanoid" id="A0A3Q7G9J1"/>
<reference evidence="1" key="2">
    <citation type="submission" date="2019-01" db="UniProtKB">
        <authorList>
            <consortium name="EnsemblPlants"/>
        </authorList>
    </citation>
    <scope>IDENTIFICATION</scope>
    <source>
        <strain evidence="1">cv. Heinz 1706</strain>
    </source>
</reference>
<evidence type="ECO:0000313" key="2">
    <source>
        <dbReference type="Proteomes" id="UP000004994"/>
    </source>
</evidence>
<dbReference type="Proteomes" id="UP000004994">
    <property type="component" value="Chromosome 3"/>
</dbReference>
<proteinExistence type="predicted"/>
<dbReference type="AlphaFoldDB" id="A0A3Q7G9J1"/>
<reference evidence="1" key="1">
    <citation type="journal article" date="2012" name="Nature">
        <title>The tomato genome sequence provides insights into fleshy fruit evolution.</title>
        <authorList>
            <consortium name="Tomato Genome Consortium"/>
        </authorList>
    </citation>
    <scope>NUCLEOTIDE SEQUENCE [LARGE SCALE GENOMIC DNA]</scope>
    <source>
        <strain evidence="1">cv. Heinz 1706</strain>
    </source>
</reference>
<name>A0A3Q7G9J1_SOLLC</name>
<sequence length="76" mass="8830">MGHTFRHFPIIDTVRNVLPVYGWRANYGDLSGFQRPSFIQHLWLKFWYLSGDPSGFVAKFWYLSGDPSRFVAKSCG</sequence>